<name>A0ABD2HW22_9BILA</name>
<dbReference type="Pfam" id="PF23751">
    <property type="entry name" value="Beta-prop_WDR11_1st"/>
    <property type="match status" value="1"/>
</dbReference>
<dbReference type="InterPro" id="IPR008011">
    <property type="entry name" value="Complex1_LYR_dom"/>
</dbReference>
<dbReference type="InterPro" id="IPR057852">
    <property type="entry name" value="Beta-prop_WDR11_1st"/>
</dbReference>
<evidence type="ECO:0000259" key="4">
    <source>
        <dbReference type="Pfam" id="PF23751"/>
    </source>
</evidence>
<evidence type="ECO:0000259" key="3">
    <source>
        <dbReference type="Pfam" id="PF05347"/>
    </source>
</evidence>
<feature type="region of interest" description="Disordered" evidence="2">
    <location>
        <begin position="1130"/>
        <end position="1149"/>
    </location>
</feature>
<dbReference type="PANTHER" id="PTHR14593:SF5">
    <property type="entry name" value="WD REPEAT-CONTAINING PROTEIN 11"/>
    <property type="match status" value="1"/>
</dbReference>
<dbReference type="InterPro" id="IPR015943">
    <property type="entry name" value="WD40/YVTN_repeat-like_dom_sf"/>
</dbReference>
<accession>A0ABD2HW22</accession>
<feature type="domain" description="Complex 1 LYR protein" evidence="3">
    <location>
        <begin position="1207"/>
        <end position="1256"/>
    </location>
</feature>
<dbReference type="InterPro" id="IPR039694">
    <property type="entry name" value="WDR11"/>
</dbReference>
<feature type="domain" description="WDR11 second beta-propeller" evidence="5">
    <location>
        <begin position="467"/>
        <end position="599"/>
    </location>
</feature>
<dbReference type="SUPFAM" id="SSF50978">
    <property type="entry name" value="WD40 repeat-like"/>
    <property type="match status" value="2"/>
</dbReference>
<protein>
    <recommendedName>
        <fullName evidence="8">WD repeat-containing protein 11</fullName>
    </recommendedName>
</protein>
<gene>
    <name evidence="6" type="ORF">niasHT_037803</name>
</gene>
<dbReference type="Proteomes" id="UP001620626">
    <property type="component" value="Unassembled WGS sequence"/>
</dbReference>
<evidence type="ECO:0000256" key="1">
    <source>
        <dbReference type="SAM" id="Coils"/>
    </source>
</evidence>
<evidence type="ECO:0008006" key="8">
    <source>
        <dbReference type="Google" id="ProtNLM"/>
    </source>
</evidence>
<dbReference type="PANTHER" id="PTHR14593">
    <property type="entry name" value="WD REPEAT-CONTAINING PROTEIN 11"/>
    <property type="match status" value="1"/>
</dbReference>
<feature type="coiled-coil region" evidence="1">
    <location>
        <begin position="1240"/>
        <end position="1267"/>
    </location>
</feature>
<comment type="caution">
    <text evidence="6">The sequence shown here is derived from an EMBL/GenBank/DDBJ whole genome shotgun (WGS) entry which is preliminary data.</text>
</comment>
<dbReference type="Pfam" id="PF23752">
    <property type="entry name" value="Beta-prop_WDR11_2nd"/>
    <property type="match status" value="1"/>
</dbReference>
<dbReference type="AlphaFoldDB" id="A0ABD2HW22"/>
<sequence length="1267" mass="140636">MPPSTLTGSLHPSNRGAFAWSENGIVAFGCHSVLAFFDVRRLEVFQTVDLHSTAINLICWKPSSNEELLLRCASSDIGGNIVVCDVLEGRQCAMFRNSNTPVSDLQWLCWPDVSRDFLASLHSNNVLIVWDVGKKERLWEHRFGTSVFKLSIDPFDHSRIALSSQCASVLLVHGFSPFSALSSAAEPSPSSSSAAMSNTNNQRLTTTLQLEPKTLNAICGHQQQQLQHSKTETHIVQMVHSPAAEHHLIVLFPNEICLFQTQHCQLVYSAVIDAGSPLFQVLPCARRDALFLVHQNTLCSFRTAHFRLADERMSASLAFVRRCVAESTQRQSARVRLMGAALCPVTQSTVALLLNTGRIVVLQLETVSHCLEPYRIRTIDDILQQTGDDDTDDEALDREMDRHQQLRLTQYGVYNPLGTSVTVVRMRPMEEIVGRSGPPPQCQPVEQQQQTDTDHDSGICTISAPPVMATTILDGTLTPHLAAVGTSTGCIHLVDVFSGRIERDLQVHSCPVKCLEWRGPNAFISAAYLSSLSASSSTVRNDIFITDIRTGTKRRVRPEQEEGPVELLRVSHYGCYLAISFRSDPLEIWDLNTFRLLRRMSKKCPVIVDMAWSTKHHQVKLVNEKTQIHRENLVVLDNNNLLYHVVVKGLHVRDGKEVSTQWKSGAALLRCMVWKDDVLAFGDSAGRVGVWDLARSQCRQTGLSQSTRGPVQRVVFSRLTGDYTLAAQHPTSVVVWDTERLQSLFSLQKPGHSIIDIDMCGLNPVYIASDGMFRFAFSDTDEKSRTNNTNLNTSPPLIESDIPLLLRPSYCQALLSLLSTDTPPAAVAEQNNNDDDTTNKSCQENAVPFGGDHDGHQLHTFDDPDIGHLLNRLSAKCCRTQLDRAIVLHQFVGQQSLADLGRVVQCAATTTISIAGDDAANQPPQLRQPMLPPNLMLFWPKKAYQKRVERFTRLLLSTFRTERQLEMAIEKCVIMRKNDLALYYLLNNDQLAFGGGAATVARGGDARLNAFRACTLSASFATEESRCLVKLTATNLIASNFVSEGIQLLSLIDQAFDACKYLISQGLWHDSLAYAKMSPQCDFVEIFMRYANHLATEAIGRQSLALMVYASLACWERCRALLAAAAQTASCGPSDTNNNKNGADDGTAGANATKTVPKLATTAMPLNNIPLLAQQIVKMGETIALKFPIAVCLMSPAVRSVVAHRTKVLSIYKHLLRRFCAEFELSDPDYLSQRIRDEFRANKELSNKQAEHKLKKLEQIVKQKLVI</sequence>
<evidence type="ECO:0000313" key="6">
    <source>
        <dbReference type="EMBL" id="KAL3070827.1"/>
    </source>
</evidence>
<feature type="compositionally biased region" description="Low complexity" evidence="2">
    <location>
        <begin position="1135"/>
        <end position="1149"/>
    </location>
</feature>
<evidence type="ECO:0000313" key="7">
    <source>
        <dbReference type="Proteomes" id="UP001620626"/>
    </source>
</evidence>
<dbReference type="Gene3D" id="2.130.10.10">
    <property type="entry name" value="YVTN repeat-like/Quinoprotein amine dehydrogenase"/>
    <property type="match status" value="3"/>
</dbReference>
<dbReference type="InterPro" id="IPR036322">
    <property type="entry name" value="WD40_repeat_dom_sf"/>
</dbReference>
<dbReference type="EMBL" id="JBICBT010001377">
    <property type="protein sequence ID" value="KAL3070827.1"/>
    <property type="molecule type" value="Genomic_DNA"/>
</dbReference>
<feature type="domain" description="WDR11 first beta-propeller" evidence="4">
    <location>
        <begin position="13"/>
        <end position="296"/>
    </location>
</feature>
<proteinExistence type="predicted"/>
<keyword evidence="7" id="KW-1185">Reference proteome</keyword>
<keyword evidence="1" id="KW-0175">Coiled coil</keyword>
<organism evidence="6 7">
    <name type="scientific">Heterodera trifolii</name>
    <dbReference type="NCBI Taxonomy" id="157864"/>
    <lineage>
        <taxon>Eukaryota</taxon>
        <taxon>Metazoa</taxon>
        <taxon>Ecdysozoa</taxon>
        <taxon>Nematoda</taxon>
        <taxon>Chromadorea</taxon>
        <taxon>Rhabditida</taxon>
        <taxon>Tylenchina</taxon>
        <taxon>Tylenchomorpha</taxon>
        <taxon>Tylenchoidea</taxon>
        <taxon>Heteroderidae</taxon>
        <taxon>Heteroderinae</taxon>
        <taxon>Heterodera</taxon>
    </lineage>
</organism>
<dbReference type="Pfam" id="PF05347">
    <property type="entry name" value="Complex1_LYR"/>
    <property type="match status" value="1"/>
</dbReference>
<evidence type="ECO:0000256" key="2">
    <source>
        <dbReference type="SAM" id="MobiDB-lite"/>
    </source>
</evidence>
<evidence type="ECO:0000259" key="5">
    <source>
        <dbReference type="Pfam" id="PF23752"/>
    </source>
</evidence>
<feature type="region of interest" description="Disordered" evidence="2">
    <location>
        <begin position="433"/>
        <end position="455"/>
    </location>
</feature>
<reference evidence="6 7" key="1">
    <citation type="submission" date="2024-10" db="EMBL/GenBank/DDBJ databases">
        <authorList>
            <person name="Kim D."/>
        </authorList>
    </citation>
    <scope>NUCLEOTIDE SEQUENCE [LARGE SCALE GENOMIC DNA]</scope>
    <source>
        <strain evidence="6">BH-2024</strain>
    </source>
</reference>
<dbReference type="InterPro" id="IPR057853">
    <property type="entry name" value="Beta-prop_WDR11_2nd"/>
</dbReference>